<dbReference type="EMBL" id="CP048632">
    <property type="protein sequence ID" value="QIB38303.1"/>
    <property type="molecule type" value="Genomic_DNA"/>
</dbReference>
<dbReference type="AlphaFoldDB" id="A0A7L5BHT5"/>
<keyword evidence="2" id="KW-1185">Reference proteome</keyword>
<evidence type="ECO:0000313" key="2">
    <source>
        <dbReference type="Proteomes" id="UP000464865"/>
    </source>
</evidence>
<sequence length="96" mass="10416">MKIRNVVHPGLRSLIAQDESTGPRGIDVSRLRRILSFLQDMAGESELRRVAGWTVQPPSGAGLGRWELRAAPVGALTFGIDAQNDEITNLDYEGSG</sequence>
<dbReference type="RefSeq" id="WP_164056353.1">
    <property type="nucleotide sequence ID" value="NZ_CP048632.1"/>
</dbReference>
<accession>A0A7L5BHT5</accession>
<evidence type="ECO:0000313" key="1">
    <source>
        <dbReference type="EMBL" id="QIB38303.1"/>
    </source>
</evidence>
<proteinExistence type="predicted"/>
<dbReference type="KEGG" id="roy:G3A56_10110"/>
<dbReference type="InterPro" id="IPR035093">
    <property type="entry name" value="RelE/ParE_toxin_dom_sf"/>
</dbReference>
<protein>
    <submittedName>
        <fullName evidence="1">Plasmid maintenance system killer</fullName>
    </submittedName>
</protein>
<name>A0A7L5BHT5_9HYPH</name>
<gene>
    <name evidence="1" type="ORF">G3A56_10110</name>
</gene>
<organism evidence="1 2">
    <name type="scientific">Rhizobium oryzihabitans</name>
    <dbReference type="NCBI Taxonomy" id="2267833"/>
    <lineage>
        <taxon>Bacteria</taxon>
        <taxon>Pseudomonadati</taxon>
        <taxon>Pseudomonadota</taxon>
        <taxon>Alphaproteobacteria</taxon>
        <taxon>Hyphomicrobiales</taxon>
        <taxon>Rhizobiaceae</taxon>
        <taxon>Rhizobium/Agrobacterium group</taxon>
        <taxon>Rhizobium</taxon>
    </lineage>
</organism>
<reference evidence="1 2" key="1">
    <citation type="submission" date="2020-02" db="EMBL/GenBank/DDBJ databases">
        <title>Plant-Promoting Endophytic Bacterium Rhizobium oryzihabitans sp. nov., Isolated from the Root of Rice.</title>
        <authorList>
            <person name="zhao J."/>
            <person name="Zhang G."/>
        </authorList>
    </citation>
    <scope>NUCLEOTIDE SEQUENCE [LARGE SCALE GENOMIC DNA]</scope>
    <source>
        <strain evidence="1 2">M15</strain>
    </source>
</reference>
<dbReference type="Proteomes" id="UP000464865">
    <property type="component" value="Chromosome M15-11"/>
</dbReference>
<dbReference type="Gene3D" id="3.30.2310.20">
    <property type="entry name" value="RelE-like"/>
    <property type="match status" value="1"/>
</dbReference>